<dbReference type="PANTHER" id="PTHR12934:SF11">
    <property type="entry name" value="LARGE RIBOSOMAL SUBUNIT PROTEIN UL15M"/>
    <property type="match status" value="1"/>
</dbReference>
<evidence type="ECO:0000256" key="4">
    <source>
        <dbReference type="HAMAP-Rule" id="MF_01341"/>
    </source>
</evidence>
<evidence type="ECO:0000256" key="5">
    <source>
        <dbReference type="RuleBase" id="RU003888"/>
    </source>
</evidence>
<dbReference type="GO" id="GO:0019843">
    <property type="term" value="F:rRNA binding"/>
    <property type="evidence" value="ECO:0007669"/>
    <property type="project" value="UniProtKB-UniRule"/>
</dbReference>
<comment type="similarity">
    <text evidence="1 4 5">Belongs to the universal ribosomal protein uL15 family.</text>
</comment>
<dbReference type="GO" id="GO:0003735">
    <property type="term" value="F:structural constituent of ribosome"/>
    <property type="evidence" value="ECO:0007669"/>
    <property type="project" value="InterPro"/>
</dbReference>
<dbReference type="GO" id="GO:0006412">
    <property type="term" value="P:translation"/>
    <property type="evidence" value="ECO:0007669"/>
    <property type="project" value="UniProtKB-UniRule"/>
</dbReference>
<reference evidence="8 9" key="1">
    <citation type="submission" date="2019-03" db="EMBL/GenBank/DDBJ databases">
        <title>Genomic Encyclopedia of Type Strains, Phase IV (KMG-IV): sequencing the most valuable type-strain genomes for metagenomic binning, comparative biology and taxonomic classification.</title>
        <authorList>
            <person name="Goeker M."/>
        </authorList>
    </citation>
    <scope>NUCLEOTIDE SEQUENCE [LARGE SCALE GENOMIC DNA]</scope>
    <source>
        <strain evidence="8 9">DSM 19345</strain>
    </source>
</reference>
<comment type="function">
    <text evidence="4">Binds to the 23S rRNA.</text>
</comment>
<feature type="compositionally biased region" description="Gly residues" evidence="6">
    <location>
        <begin position="21"/>
        <end position="31"/>
    </location>
</feature>
<keyword evidence="4" id="KW-0699">rRNA-binding</keyword>
<keyword evidence="2 4" id="KW-0689">Ribosomal protein</keyword>
<dbReference type="GO" id="GO:0022625">
    <property type="term" value="C:cytosolic large ribosomal subunit"/>
    <property type="evidence" value="ECO:0007669"/>
    <property type="project" value="TreeGrafter"/>
</dbReference>
<sequence>MKLNELADNPGARKARKRVGRGIGSGLGKTAGRGHKGQKSRSGVTVKGFEGGQMPLHRRLPKRGFNSISRKSFSVVNLDRVQEAIDAGKLDASAPVTAEAMVAAGLVRRIRDGVRLLGTGELKAKVAFRLQGASRAAVAAVEKAGGSVELVGLDGKAVAAGAAEQG</sequence>
<dbReference type="InterPro" id="IPR001196">
    <property type="entry name" value="Ribosomal_uL15_CS"/>
</dbReference>
<protein>
    <recommendedName>
        <fullName evidence="4">Large ribosomal subunit protein uL15</fullName>
    </recommendedName>
</protein>
<dbReference type="AlphaFoldDB" id="A0A4R3MG01"/>
<dbReference type="PROSITE" id="PS00475">
    <property type="entry name" value="RIBOSOMAL_L15"/>
    <property type="match status" value="1"/>
</dbReference>
<dbReference type="Proteomes" id="UP000295678">
    <property type="component" value="Unassembled WGS sequence"/>
</dbReference>
<comment type="caution">
    <text evidence="8">The sequence shown here is derived from an EMBL/GenBank/DDBJ whole genome shotgun (WGS) entry which is preliminary data.</text>
</comment>
<dbReference type="InterPro" id="IPR036227">
    <property type="entry name" value="Ribosomal_uL15/eL18_sf"/>
</dbReference>
<dbReference type="EMBL" id="SMAK01000002">
    <property type="protein sequence ID" value="TCT12799.1"/>
    <property type="molecule type" value="Genomic_DNA"/>
</dbReference>
<dbReference type="NCBIfam" id="TIGR01071">
    <property type="entry name" value="rplO_bact"/>
    <property type="match status" value="1"/>
</dbReference>
<feature type="domain" description="Large ribosomal subunit protein uL15/eL18" evidence="7">
    <location>
        <begin position="75"/>
        <end position="149"/>
    </location>
</feature>
<evidence type="ECO:0000256" key="2">
    <source>
        <dbReference type="ARBA" id="ARBA00022980"/>
    </source>
</evidence>
<dbReference type="SUPFAM" id="SSF52080">
    <property type="entry name" value="Ribosomal proteins L15p and L18e"/>
    <property type="match status" value="1"/>
</dbReference>
<dbReference type="OrthoDB" id="9810293at2"/>
<evidence type="ECO:0000259" key="7">
    <source>
        <dbReference type="Pfam" id="PF00828"/>
    </source>
</evidence>
<accession>A0A4R3MG01</accession>
<evidence type="ECO:0000313" key="9">
    <source>
        <dbReference type="Proteomes" id="UP000295678"/>
    </source>
</evidence>
<dbReference type="InterPro" id="IPR021131">
    <property type="entry name" value="Ribosomal_uL15/eL18"/>
</dbReference>
<keyword evidence="3 4" id="KW-0687">Ribonucleoprotein</keyword>
<organism evidence="8 9">
    <name type="scientific">Tepidamorphus gemmatus</name>
    <dbReference type="NCBI Taxonomy" id="747076"/>
    <lineage>
        <taxon>Bacteria</taxon>
        <taxon>Pseudomonadati</taxon>
        <taxon>Pseudomonadota</taxon>
        <taxon>Alphaproteobacteria</taxon>
        <taxon>Hyphomicrobiales</taxon>
        <taxon>Tepidamorphaceae</taxon>
        <taxon>Tepidamorphus</taxon>
    </lineage>
</organism>
<dbReference type="Pfam" id="PF00828">
    <property type="entry name" value="Ribosomal_L27A"/>
    <property type="match status" value="1"/>
</dbReference>
<dbReference type="InterPro" id="IPR030878">
    <property type="entry name" value="Ribosomal_uL15"/>
</dbReference>
<evidence type="ECO:0000256" key="6">
    <source>
        <dbReference type="SAM" id="MobiDB-lite"/>
    </source>
</evidence>
<evidence type="ECO:0000313" key="8">
    <source>
        <dbReference type="EMBL" id="TCT12799.1"/>
    </source>
</evidence>
<name>A0A4R3MG01_9HYPH</name>
<dbReference type="RefSeq" id="WP_132805552.1">
    <property type="nucleotide sequence ID" value="NZ_SMAK01000002.1"/>
</dbReference>
<dbReference type="Gene3D" id="3.100.10.10">
    <property type="match status" value="1"/>
</dbReference>
<dbReference type="PANTHER" id="PTHR12934">
    <property type="entry name" value="50S RIBOSOMAL PROTEIN L15"/>
    <property type="match status" value="1"/>
</dbReference>
<keyword evidence="4" id="KW-0694">RNA-binding</keyword>
<dbReference type="InterPro" id="IPR005749">
    <property type="entry name" value="Ribosomal_uL15_bac-type"/>
</dbReference>
<proteinExistence type="inferred from homology"/>
<feature type="region of interest" description="Disordered" evidence="6">
    <location>
        <begin position="1"/>
        <end position="58"/>
    </location>
</feature>
<keyword evidence="9" id="KW-1185">Reference proteome</keyword>
<evidence type="ECO:0000256" key="1">
    <source>
        <dbReference type="ARBA" id="ARBA00007320"/>
    </source>
</evidence>
<comment type="subunit">
    <text evidence="4">Part of the 50S ribosomal subunit.</text>
</comment>
<dbReference type="HAMAP" id="MF_01341">
    <property type="entry name" value="Ribosomal_uL15"/>
    <property type="match status" value="1"/>
</dbReference>
<gene>
    <name evidence="4" type="primary">rplO</name>
    <name evidence="8" type="ORF">EDC22_102486</name>
</gene>
<evidence type="ECO:0000256" key="3">
    <source>
        <dbReference type="ARBA" id="ARBA00023274"/>
    </source>
</evidence>